<reference evidence="1" key="1">
    <citation type="submission" date="2021-01" db="EMBL/GenBank/DDBJ databases">
        <authorList>
            <person name="Corre E."/>
            <person name="Pelletier E."/>
            <person name="Niang G."/>
            <person name="Scheremetjew M."/>
            <person name="Finn R."/>
            <person name="Kale V."/>
            <person name="Holt S."/>
            <person name="Cochrane G."/>
            <person name="Meng A."/>
            <person name="Brown T."/>
            <person name="Cohen L."/>
        </authorList>
    </citation>
    <scope>NUCLEOTIDE SEQUENCE</scope>
    <source>
        <strain evidence="1">CCMP1374</strain>
    </source>
</reference>
<accession>A0A7S0HUH8</accession>
<gene>
    <name evidence="1" type="ORF">PANT1444_LOCUS14938</name>
</gene>
<organism evidence="1">
    <name type="scientific">Phaeocystis antarctica</name>
    <dbReference type="NCBI Taxonomy" id="33657"/>
    <lineage>
        <taxon>Eukaryota</taxon>
        <taxon>Haptista</taxon>
        <taxon>Haptophyta</taxon>
        <taxon>Prymnesiophyceae</taxon>
        <taxon>Phaeocystales</taxon>
        <taxon>Phaeocystaceae</taxon>
        <taxon>Phaeocystis</taxon>
    </lineage>
</organism>
<protein>
    <submittedName>
        <fullName evidence="1">Uncharacterized protein</fullName>
    </submittedName>
</protein>
<dbReference type="AlphaFoldDB" id="A0A7S0HUH8"/>
<proteinExistence type="predicted"/>
<evidence type="ECO:0000313" key="1">
    <source>
        <dbReference type="EMBL" id="CAD8498596.1"/>
    </source>
</evidence>
<sequence length="253" mass="27805">MLAFVSLAADGLVLSSPMTMTSAKMQPSRVHASVYMQQGEATRDPEDAAGRVDYNANDGWVREENIKEMKGKHTMSGDFEATDTPDFFDESEYSLKAAKLDNMEGVMGSQHKPGQSGTHNPGVEGALEVNPDIYVPEQEVIEIENSDFVQPSMTDMDFDMFTLQDEAKDLPVSVRPVAMTYEPFFCGFTPDSHPAFSVSPASGKMERRNGDPTTVIVTCNPNGAKGELKATLCFILPEEKMFSQFFGITCQAR</sequence>
<dbReference type="EMBL" id="HBEP01026317">
    <property type="protein sequence ID" value="CAD8498596.1"/>
    <property type="molecule type" value="Transcribed_RNA"/>
</dbReference>
<name>A0A7S0HUH8_9EUKA</name>